<feature type="domain" description="UCH catalytic" evidence="9">
    <location>
        <begin position="8"/>
        <end position="239"/>
    </location>
</feature>
<comment type="similarity">
    <text evidence="2 7 8">Belongs to the peptidase C12 family.</text>
</comment>
<dbReference type="InterPro" id="IPR001578">
    <property type="entry name" value="Peptidase_C12_UCH"/>
</dbReference>
<evidence type="ECO:0000256" key="1">
    <source>
        <dbReference type="ARBA" id="ARBA00000707"/>
    </source>
</evidence>
<gene>
    <name evidence="10" type="ORF">BD626DRAFT_486471</name>
</gene>
<evidence type="ECO:0000313" key="11">
    <source>
        <dbReference type="Proteomes" id="UP000320762"/>
    </source>
</evidence>
<dbReference type="Proteomes" id="UP000320762">
    <property type="component" value="Unassembled WGS sequence"/>
</dbReference>
<dbReference type="PROSITE" id="PS52048">
    <property type="entry name" value="UCH_DOMAIN"/>
    <property type="match status" value="1"/>
</dbReference>
<dbReference type="AlphaFoldDB" id="A0A550CMI5"/>
<dbReference type="Pfam" id="PF01088">
    <property type="entry name" value="Peptidase_C12"/>
    <property type="match status" value="1"/>
</dbReference>
<organism evidence="10 11">
    <name type="scientific">Schizophyllum amplum</name>
    <dbReference type="NCBI Taxonomy" id="97359"/>
    <lineage>
        <taxon>Eukaryota</taxon>
        <taxon>Fungi</taxon>
        <taxon>Dikarya</taxon>
        <taxon>Basidiomycota</taxon>
        <taxon>Agaricomycotina</taxon>
        <taxon>Agaricomycetes</taxon>
        <taxon>Agaricomycetidae</taxon>
        <taxon>Agaricales</taxon>
        <taxon>Schizophyllaceae</taxon>
        <taxon>Schizophyllum</taxon>
    </lineage>
</organism>
<evidence type="ECO:0000256" key="5">
    <source>
        <dbReference type="ARBA" id="ARBA00022801"/>
    </source>
</evidence>
<keyword evidence="3 7" id="KW-0645">Protease</keyword>
<evidence type="ECO:0000256" key="8">
    <source>
        <dbReference type="RuleBase" id="RU361215"/>
    </source>
</evidence>
<evidence type="ECO:0000313" key="10">
    <source>
        <dbReference type="EMBL" id="TRM65998.1"/>
    </source>
</evidence>
<evidence type="ECO:0000256" key="2">
    <source>
        <dbReference type="ARBA" id="ARBA00009326"/>
    </source>
</evidence>
<dbReference type="GO" id="GO:0004843">
    <property type="term" value="F:cysteine-type deubiquitinase activity"/>
    <property type="evidence" value="ECO:0007669"/>
    <property type="project" value="UniProtKB-UniRule"/>
</dbReference>
<accession>A0A550CMI5</accession>
<dbReference type="EMBL" id="VDMD01000004">
    <property type="protein sequence ID" value="TRM65998.1"/>
    <property type="molecule type" value="Genomic_DNA"/>
</dbReference>
<evidence type="ECO:0000256" key="3">
    <source>
        <dbReference type="ARBA" id="ARBA00022670"/>
    </source>
</evidence>
<dbReference type="GO" id="GO:0016579">
    <property type="term" value="P:protein deubiquitination"/>
    <property type="evidence" value="ECO:0007669"/>
    <property type="project" value="TreeGrafter"/>
</dbReference>
<dbReference type="GO" id="GO:0005737">
    <property type="term" value="C:cytoplasm"/>
    <property type="evidence" value="ECO:0007669"/>
    <property type="project" value="TreeGrafter"/>
</dbReference>
<reference evidence="10 11" key="1">
    <citation type="journal article" date="2019" name="New Phytol.">
        <title>Comparative genomics reveals unique wood-decay strategies and fruiting body development in the Schizophyllaceae.</title>
        <authorList>
            <person name="Almasi E."/>
            <person name="Sahu N."/>
            <person name="Krizsan K."/>
            <person name="Balint B."/>
            <person name="Kovacs G.M."/>
            <person name="Kiss B."/>
            <person name="Cseklye J."/>
            <person name="Drula E."/>
            <person name="Henrissat B."/>
            <person name="Nagy I."/>
            <person name="Chovatia M."/>
            <person name="Adam C."/>
            <person name="LaButti K."/>
            <person name="Lipzen A."/>
            <person name="Riley R."/>
            <person name="Grigoriev I.V."/>
            <person name="Nagy L.G."/>
        </authorList>
    </citation>
    <scope>NUCLEOTIDE SEQUENCE [LARGE SCALE GENOMIC DNA]</scope>
    <source>
        <strain evidence="10 11">NL-1724</strain>
    </source>
</reference>
<evidence type="ECO:0000256" key="6">
    <source>
        <dbReference type="ARBA" id="ARBA00022807"/>
    </source>
</evidence>
<proteinExistence type="inferred from homology"/>
<dbReference type="Gene3D" id="3.40.532.10">
    <property type="entry name" value="Peptidase C12, ubiquitin carboxyl-terminal hydrolase"/>
    <property type="match status" value="1"/>
</dbReference>
<comment type="catalytic activity">
    <reaction evidence="1 7 8">
        <text>Thiol-dependent hydrolysis of ester, thioester, amide, peptide and isopeptide bonds formed by the C-terminal Gly of ubiquitin (a 76-residue protein attached to proteins as an intracellular targeting signal).</text>
        <dbReference type="EC" id="3.4.19.12"/>
    </reaction>
</comment>
<dbReference type="InterPro" id="IPR038765">
    <property type="entry name" value="Papain-like_cys_pep_sf"/>
</dbReference>
<evidence type="ECO:0000256" key="7">
    <source>
        <dbReference type="PROSITE-ProRule" id="PRU01393"/>
    </source>
</evidence>
<feature type="active site" description="Nucleophile" evidence="7">
    <location>
        <position position="99"/>
    </location>
</feature>
<feature type="site" description="Transition state stabilizer" evidence="7">
    <location>
        <position position="93"/>
    </location>
</feature>
<sequence length="241" mass="26409">MTSTDRIHFLPLESNPDVFNTVTHSLGATNLEWHDVISLDEPDLLALIPRPILAIAVIFSMTGHLEAAMRESEALRSQETIIDGADDLIWFKQTIHNACGTYAILHGVSNGLSRDLVDPSSDFGTLIARCKSLNSQGRCRALEESAELRAAHEKAAVQGDTAPPESAEDEVDYHYICLAPSTTSRRVYELDGSKKGPIDTGVILGDGEDMLSAHVVHLLKDYITRDEGNAYFNFMALVSNQ</sequence>
<name>A0A550CMI5_9AGAR</name>
<dbReference type="STRING" id="97359.A0A550CMI5"/>
<evidence type="ECO:0000256" key="4">
    <source>
        <dbReference type="ARBA" id="ARBA00022786"/>
    </source>
</evidence>
<comment type="caution">
    <text evidence="10">The sequence shown here is derived from an EMBL/GenBank/DDBJ whole genome shotgun (WGS) entry which is preliminary data.</text>
</comment>
<dbReference type="PANTHER" id="PTHR10589">
    <property type="entry name" value="UBIQUITIN CARBOXYL-TERMINAL HYDROLASE"/>
    <property type="match status" value="1"/>
</dbReference>
<dbReference type="EC" id="3.4.19.12" evidence="8"/>
<dbReference type="InterPro" id="IPR036959">
    <property type="entry name" value="Peptidase_C12_UCH_sf"/>
</dbReference>
<protein>
    <recommendedName>
        <fullName evidence="8">Ubiquitin carboxyl-terminal hydrolase</fullName>
        <ecNumber evidence="8">3.4.19.12</ecNumber>
    </recommendedName>
</protein>
<dbReference type="SUPFAM" id="SSF54001">
    <property type="entry name" value="Cysteine proteinases"/>
    <property type="match status" value="1"/>
</dbReference>
<feature type="active site" description="Proton donor" evidence="7">
    <location>
        <position position="174"/>
    </location>
</feature>
<feature type="site" description="Important for enzyme activity" evidence="7">
    <location>
        <position position="191"/>
    </location>
</feature>
<dbReference type="GO" id="GO:0006511">
    <property type="term" value="P:ubiquitin-dependent protein catabolic process"/>
    <property type="evidence" value="ECO:0007669"/>
    <property type="project" value="UniProtKB-UniRule"/>
</dbReference>
<dbReference type="PANTHER" id="PTHR10589:SF17">
    <property type="entry name" value="UBIQUITIN CARBOXYL-TERMINAL HYDROLASE"/>
    <property type="match status" value="1"/>
</dbReference>
<keyword evidence="4 7" id="KW-0833">Ubl conjugation pathway</keyword>
<keyword evidence="5 7" id="KW-0378">Hydrolase</keyword>
<evidence type="ECO:0000259" key="9">
    <source>
        <dbReference type="PROSITE" id="PS52048"/>
    </source>
</evidence>
<keyword evidence="6 7" id="KW-0788">Thiol protease</keyword>
<keyword evidence="11" id="KW-1185">Reference proteome</keyword>
<dbReference type="PRINTS" id="PR00707">
    <property type="entry name" value="UBCTHYDRLASE"/>
</dbReference>
<dbReference type="OrthoDB" id="427186at2759"/>